<organism evidence="1 2">
    <name type="scientific">Channa striata</name>
    <name type="common">Snakehead murrel</name>
    <name type="synonym">Ophicephalus striatus</name>
    <dbReference type="NCBI Taxonomy" id="64152"/>
    <lineage>
        <taxon>Eukaryota</taxon>
        <taxon>Metazoa</taxon>
        <taxon>Chordata</taxon>
        <taxon>Craniata</taxon>
        <taxon>Vertebrata</taxon>
        <taxon>Euteleostomi</taxon>
        <taxon>Actinopterygii</taxon>
        <taxon>Neopterygii</taxon>
        <taxon>Teleostei</taxon>
        <taxon>Neoteleostei</taxon>
        <taxon>Acanthomorphata</taxon>
        <taxon>Anabantaria</taxon>
        <taxon>Anabantiformes</taxon>
        <taxon>Channoidei</taxon>
        <taxon>Channidae</taxon>
        <taxon>Channa</taxon>
    </lineage>
</organism>
<gene>
    <name evidence="1" type="ORF">Q5P01_005557</name>
</gene>
<evidence type="ECO:0000313" key="2">
    <source>
        <dbReference type="Proteomes" id="UP001187415"/>
    </source>
</evidence>
<dbReference type="EMBL" id="JAUPFM010000003">
    <property type="protein sequence ID" value="KAK2856822.1"/>
    <property type="molecule type" value="Genomic_DNA"/>
</dbReference>
<keyword evidence="2" id="KW-1185">Reference proteome</keyword>
<protein>
    <submittedName>
        <fullName evidence="1">Uncharacterized protein</fullName>
    </submittedName>
</protein>
<name>A0AA88NGN7_CHASR</name>
<dbReference type="AlphaFoldDB" id="A0AA88NGN7"/>
<dbReference type="Proteomes" id="UP001187415">
    <property type="component" value="Unassembled WGS sequence"/>
</dbReference>
<reference evidence="1" key="1">
    <citation type="submission" date="2023-07" db="EMBL/GenBank/DDBJ databases">
        <title>Chromosome-level Genome Assembly of Striped Snakehead (Channa striata).</title>
        <authorList>
            <person name="Liu H."/>
        </authorList>
    </citation>
    <scope>NUCLEOTIDE SEQUENCE</scope>
    <source>
        <strain evidence="1">Gz</strain>
        <tissue evidence="1">Muscle</tissue>
    </source>
</reference>
<comment type="caution">
    <text evidence="1">The sequence shown here is derived from an EMBL/GenBank/DDBJ whole genome shotgun (WGS) entry which is preliminary data.</text>
</comment>
<proteinExistence type="predicted"/>
<evidence type="ECO:0000313" key="1">
    <source>
        <dbReference type="EMBL" id="KAK2856822.1"/>
    </source>
</evidence>
<sequence>MFCDASSRWERWLVLSPKTKGAARAAAPAAQSASVLLFLFEPPALPLPQPPPNQARDKDGRVTVALCSQVFSIAALGRNSTSPHTAAALPSLLLCSSFVHPPTPR</sequence>
<accession>A0AA88NGN7</accession>